<feature type="transmembrane region" description="Helical" evidence="1">
    <location>
        <begin position="49"/>
        <end position="68"/>
    </location>
</feature>
<evidence type="ECO:0000313" key="3">
    <source>
        <dbReference type="Proteomes" id="UP000464780"/>
    </source>
</evidence>
<feature type="transmembrane region" description="Helical" evidence="1">
    <location>
        <begin position="16"/>
        <end position="37"/>
    </location>
</feature>
<gene>
    <name evidence="2" type="ORF">C1N66_19975</name>
</gene>
<dbReference type="RefSeq" id="WP_098963432.1">
    <property type="nucleotide sequence ID" value="NZ_CP028009.1"/>
</dbReference>
<name>A0AB73UL79_BACCE</name>
<protein>
    <recommendedName>
        <fullName evidence="4">Group-specific protein</fullName>
    </recommendedName>
</protein>
<feature type="transmembrane region" description="Helical" evidence="1">
    <location>
        <begin position="88"/>
        <end position="106"/>
    </location>
</feature>
<sequence>MNIETFKIPMDVAWPVLKWIFIIIGSYTVINIAVMWMGFKSMTVKGTIMLFKILISAGLFGLTLTFQYNPDGQEIYFKWPEEITLIQMFLLPILFIDMCTSIIDLLDPDSYK</sequence>
<evidence type="ECO:0000256" key="1">
    <source>
        <dbReference type="SAM" id="Phobius"/>
    </source>
</evidence>
<dbReference type="AlphaFoldDB" id="A0AB73UL79"/>
<dbReference type="EMBL" id="CP028009">
    <property type="protein sequence ID" value="QHV45303.1"/>
    <property type="molecule type" value="Genomic_DNA"/>
</dbReference>
<evidence type="ECO:0008006" key="4">
    <source>
        <dbReference type="Google" id="ProtNLM"/>
    </source>
</evidence>
<proteinExistence type="predicted"/>
<keyword evidence="1" id="KW-0472">Membrane</keyword>
<organism evidence="2 3">
    <name type="scientific">Bacillus cereus</name>
    <dbReference type="NCBI Taxonomy" id="1396"/>
    <lineage>
        <taxon>Bacteria</taxon>
        <taxon>Bacillati</taxon>
        <taxon>Bacillota</taxon>
        <taxon>Bacilli</taxon>
        <taxon>Bacillales</taxon>
        <taxon>Bacillaceae</taxon>
        <taxon>Bacillus</taxon>
        <taxon>Bacillus cereus group</taxon>
    </lineage>
</organism>
<dbReference type="Proteomes" id="UP000464780">
    <property type="component" value="Chromosome"/>
</dbReference>
<keyword evidence="1" id="KW-1133">Transmembrane helix</keyword>
<accession>A0AB73UL79</accession>
<reference evidence="2 3" key="1">
    <citation type="submission" date="2018-03" db="EMBL/GenBank/DDBJ databases">
        <title>The complete genome of bacterial strain SGAir0260.</title>
        <authorList>
            <person name="Schuster S.C."/>
        </authorList>
    </citation>
    <scope>NUCLEOTIDE SEQUENCE [LARGE SCALE GENOMIC DNA]</scope>
    <source>
        <strain evidence="2 3">SGAir0260</strain>
    </source>
</reference>
<keyword evidence="1" id="KW-0812">Transmembrane</keyword>
<evidence type="ECO:0000313" key="2">
    <source>
        <dbReference type="EMBL" id="QHV45303.1"/>
    </source>
</evidence>